<protein>
    <submittedName>
        <fullName evidence="1">Uncharacterized protein</fullName>
    </submittedName>
</protein>
<reference evidence="1" key="1">
    <citation type="submission" date="2017-03" db="EMBL/GenBank/DDBJ databases">
        <title>The mitochondrial genome of the carnivorous plant Utricularia reniformis (Lentibulariaceae): structure, comparative analysis and evolutionary landmarks.</title>
        <authorList>
            <person name="Silva S.R."/>
            <person name="Alvarenga D.O."/>
            <person name="Michael T.P."/>
            <person name="Miranda V.F.O."/>
            <person name="Varani A.M."/>
        </authorList>
    </citation>
    <scope>NUCLEOTIDE SEQUENCE</scope>
</reference>
<dbReference type="EMBL" id="KY774314">
    <property type="protein sequence ID" value="ART32443.1"/>
    <property type="molecule type" value="Genomic_DNA"/>
</dbReference>
<proteinExistence type="predicted"/>
<name>A0A1Y0AZR3_9LAMI</name>
<geneLocation type="mitochondrion" evidence="1"/>
<evidence type="ECO:0000313" key="2">
    <source>
        <dbReference type="EMBL" id="ART32443.1"/>
    </source>
</evidence>
<accession>A0A1Y0AZR3</accession>
<keyword evidence="1" id="KW-0496">Mitochondrion</keyword>
<organism evidence="1">
    <name type="scientific">Utricularia reniformis</name>
    <dbReference type="NCBI Taxonomy" id="192314"/>
    <lineage>
        <taxon>Eukaryota</taxon>
        <taxon>Viridiplantae</taxon>
        <taxon>Streptophyta</taxon>
        <taxon>Embryophyta</taxon>
        <taxon>Tracheophyta</taxon>
        <taxon>Spermatophyta</taxon>
        <taxon>Magnoliopsida</taxon>
        <taxon>eudicotyledons</taxon>
        <taxon>Gunneridae</taxon>
        <taxon>Pentapetalae</taxon>
        <taxon>asterids</taxon>
        <taxon>lamiids</taxon>
        <taxon>Lamiales</taxon>
        <taxon>Lentibulariaceae</taxon>
        <taxon>Utricularia</taxon>
    </lineage>
</organism>
<dbReference type="AlphaFoldDB" id="A0A1Y0AZR3"/>
<dbReference type="EMBL" id="KY774314">
    <property type="protein sequence ID" value="ART30618.1"/>
    <property type="molecule type" value="Genomic_DNA"/>
</dbReference>
<gene>
    <name evidence="1" type="ORF">AEK19_MT0346</name>
    <name evidence="2" type="ORF">AEK19_MT2300</name>
</gene>
<evidence type="ECO:0000313" key="1">
    <source>
        <dbReference type="EMBL" id="ART30618.1"/>
    </source>
</evidence>
<sequence>MFRKDKLRRVRSSRDCPLIVTFSGQRIHQVIKPAREIAQAISESVEVCSLWRYVCMFTTRLLLLCVEAEYRPSLPLPFYSGGSIAFLPLAHARRS</sequence>